<dbReference type="PANTHER" id="PTHR33048">
    <property type="entry name" value="PTH11-LIKE INTEGRAL MEMBRANE PROTEIN (AFU_ORTHOLOGUE AFUA_5G11245)"/>
    <property type="match status" value="1"/>
</dbReference>
<feature type="transmembrane region" description="Helical" evidence="7">
    <location>
        <begin position="44"/>
        <end position="66"/>
    </location>
</feature>
<dbReference type="PANTHER" id="PTHR33048:SF47">
    <property type="entry name" value="INTEGRAL MEMBRANE PROTEIN-RELATED"/>
    <property type="match status" value="1"/>
</dbReference>
<feature type="transmembrane region" description="Helical" evidence="7">
    <location>
        <begin position="86"/>
        <end position="108"/>
    </location>
</feature>
<feature type="transmembrane region" description="Helical" evidence="7">
    <location>
        <begin position="12"/>
        <end position="32"/>
    </location>
</feature>
<dbReference type="OrthoDB" id="3645341at2759"/>
<evidence type="ECO:0000256" key="3">
    <source>
        <dbReference type="ARBA" id="ARBA00022989"/>
    </source>
</evidence>
<keyword evidence="4 7" id="KW-0472">Membrane</keyword>
<keyword evidence="3 7" id="KW-1133">Transmembrane helix</keyword>
<dbReference type="InterPro" id="IPR049326">
    <property type="entry name" value="Rhodopsin_dom_fungi"/>
</dbReference>
<evidence type="ECO:0000256" key="6">
    <source>
        <dbReference type="SAM" id="MobiDB-lite"/>
    </source>
</evidence>
<dbReference type="Pfam" id="PF20684">
    <property type="entry name" value="Fung_rhodopsin"/>
    <property type="match status" value="1"/>
</dbReference>
<dbReference type="InterPro" id="IPR052337">
    <property type="entry name" value="SAT4-like"/>
</dbReference>
<dbReference type="RefSeq" id="XP_047768214.1">
    <property type="nucleotide sequence ID" value="XM_047912500.1"/>
</dbReference>
<comment type="subcellular location">
    <subcellularLocation>
        <location evidence="1">Membrane</location>
        <topology evidence="1">Multi-pass membrane protein</topology>
    </subcellularLocation>
</comment>
<sequence>MVSGHASPAAIYTAIWTTTLLAILAVALRIFTTAVIVRQLKCDDYLILGSLGFVIVFTGMVTLETYNGLGRHQASLSNTERTNLLRWLWISIILYHIGLGLAKLSIVSQCLRVFGSTRKFVIACYIVGAILIAFTVFITVFLCKPVFHFWHPERPGTCLPRLPVRFINSAPGVLSDILVATLPLPVPQSLNLPNRQKCTLTSIFALSGAIYIIITIIHFYALYAITSPDDPSYENPQTALSSNLEASASTIDSYLPTYNAFIAKHFPNGSGATGGARGSRNSKQTTQGGSEASRGSSETTTQVGTLTGIGEQERRGQEEGQIALGLVLAGYHVV</sequence>
<evidence type="ECO:0000256" key="4">
    <source>
        <dbReference type="ARBA" id="ARBA00023136"/>
    </source>
</evidence>
<comment type="similarity">
    <text evidence="5">Belongs to the SAT4 family.</text>
</comment>
<feature type="domain" description="Rhodopsin" evidence="8">
    <location>
        <begin position="28"/>
        <end position="262"/>
    </location>
</feature>
<dbReference type="EMBL" id="CP090173">
    <property type="protein sequence ID" value="UJO23848.1"/>
    <property type="molecule type" value="Genomic_DNA"/>
</dbReference>
<reference evidence="9" key="2">
    <citation type="journal article" date="2022" name="Microb. Genom.">
        <title>A chromosome-scale genome assembly of the tomato pathogen Cladosporium fulvum reveals a compartmentalized genome architecture and the presence of a dispensable chromosome.</title>
        <authorList>
            <person name="Zaccaron A.Z."/>
            <person name="Chen L.H."/>
            <person name="Samaras A."/>
            <person name="Stergiopoulos I."/>
        </authorList>
    </citation>
    <scope>NUCLEOTIDE SEQUENCE</scope>
    <source>
        <strain evidence="9">Race5_Kim</strain>
    </source>
</reference>
<dbReference type="Proteomes" id="UP000756132">
    <property type="component" value="Chromosome 11"/>
</dbReference>
<evidence type="ECO:0000313" key="10">
    <source>
        <dbReference type="Proteomes" id="UP000756132"/>
    </source>
</evidence>
<organism evidence="9 10">
    <name type="scientific">Passalora fulva</name>
    <name type="common">Tomato leaf mold</name>
    <name type="synonym">Cladosporium fulvum</name>
    <dbReference type="NCBI Taxonomy" id="5499"/>
    <lineage>
        <taxon>Eukaryota</taxon>
        <taxon>Fungi</taxon>
        <taxon>Dikarya</taxon>
        <taxon>Ascomycota</taxon>
        <taxon>Pezizomycotina</taxon>
        <taxon>Dothideomycetes</taxon>
        <taxon>Dothideomycetidae</taxon>
        <taxon>Mycosphaerellales</taxon>
        <taxon>Mycosphaerellaceae</taxon>
        <taxon>Fulvia</taxon>
    </lineage>
</organism>
<gene>
    <name evidence="9" type="ORF">CLAFUR5_13352</name>
</gene>
<feature type="transmembrane region" description="Helical" evidence="7">
    <location>
        <begin position="198"/>
        <end position="223"/>
    </location>
</feature>
<dbReference type="GO" id="GO:0016020">
    <property type="term" value="C:membrane"/>
    <property type="evidence" value="ECO:0007669"/>
    <property type="project" value="UniProtKB-SubCell"/>
</dbReference>
<accession>A0A9Q8PJY8</accession>
<evidence type="ECO:0000256" key="5">
    <source>
        <dbReference type="ARBA" id="ARBA00038359"/>
    </source>
</evidence>
<evidence type="ECO:0000256" key="2">
    <source>
        <dbReference type="ARBA" id="ARBA00022692"/>
    </source>
</evidence>
<keyword evidence="2 7" id="KW-0812">Transmembrane</keyword>
<feature type="region of interest" description="Disordered" evidence="6">
    <location>
        <begin position="271"/>
        <end position="317"/>
    </location>
</feature>
<proteinExistence type="inferred from homology"/>
<evidence type="ECO:0000313" key="9">
    <source>
        <dbReference type="EMBL" id="UJO23848.1"/>
    </source>
</evidence>
<evidence type="ECO:0000259" key="8">
    <source>
        <dbReference type="Pfam" id="PF20684"/>
    </source>
</evidence>
<evidence type="ECO:0000256" key="7">
    <source>
        <dbReference type="SAM" id="Phobius"/>
    </source>
</evidence>
<keyword evidence="10" id="KW-1185">Reference proteome</keyword>
<dbReference type="GeneID" id="71993230"/>
<evidence type="ECO:0000256" key="1">
    <source>
        <dbReference type="ARBA" id="ARBA00004141"/>
    </source>
</evidence>
<protein>
    <recommendedName>
        <fullName evidence="8">Rhodopsin domain-containing protein</fullName>
    </recommendedName>
</protein>
<feature type="compositionally biased region" description="Polar residues" evidence="6">
    <location>
        <begin position="282"/>
        <end position="305"/>
    </location>
</feature>
<dbReference type="AlphaFoldDB" id="A0A9Q8PJY8"/>
<reference evidence="9" key="1">
    <citation type="submission" date="2021-12" db="EMBL/GenBank/DDBJ databases">
        <authorList>
            <person name="Zaccaron A."/>
            <person name="Stergiopoulos I."/>
        </authorList>
    </citation>
    <scope>NUCLEOTIDE SEQUENCE</scope>
    <source>
        <strain evidence="9">Race5_Kim</strain>
    </source>
</reference>
<feature type="transmembrane region" description="Helical" evidence="7">
    <location>
        <begin position="120"/>
        <end position="142"/>
    </location>
</feature>
<name>A0A9Q8PJY8_PASFU</name>
<dbReference type="KEGG" id="ffu:CLAFUR5_13352"/>